<dbReference type="AlphaFoldDB" id="A0A2Y9BNC5"/>
<dbReference type="Proteomes" id="UP000245845">
    <property type="component" value="Unassembled WGS sequence"/>
</dbReference>
<organism evidence="3 4">
    <name type="scientific">Faecalicatena orotica</name>
    <dbReference type="NCBI Taxonomy" id="1544"/>
    <lineage>
        <taxon>Bacteria</taxon>
        <taxon>Bacillati</taxon>
        <taxon>Bacillota</taxon>
        <taxon>Clostridia</taxon>
        <taxon>Lachnospirales</taxon>
        <taxon>Lachnospiraceae</taxon>
        <taxon>Faecalicatena</taxon>
    </lineage>
</organism>
<protein>
    <recommendedName>
        <fullName evidence="2">DUF6449 domain-containing protein</fullName>
    </recommendedName>
</protein>
<keyword evidence="4" id="KW-1185">Reference proteome</keyword>
<feature type="transmembrane region" description="Helical" evidence="1">
    <location>
        <begin position="181"/>
        <end position="202"/>
    </location>
</feature>
<dbReference type="InterPro" id="IPR045611">
    <property type="entry name" value="DUF6449"/>
</dbReference>
<evidence type="ECO:0000256" key="1">
    <source>
        <dbReference type="SAM" id="Phobius"/>
    </source>
</evidence>
<feature type="transmembrane region" description="Helical" evidence="1">
    <location>
        <begin position="350"/>
        <end position="373"/>
    </location>
</feature>
<feature type="transmembrane region" description="Helical" evidence="1">
    <location>
        <begin position="147"/>
        <end position="169"/>
    </location>
</feature>
<evidence type="ECO:0000313" key="4">
    <source>
        <dbReference type="Proteomes" id="UP000245845"/>
    </source>
</evidence>
<name>A0A2Y9BNC5_9FIRM</name>
<comment type="caution">
    <text evidence="3">The sequence shown here is derived from an EMBL/GenBank/DDBJ whole genome shotgun (WGS) entry which is preliminary data.</text>
</comment>
<feature type="transmembrane region" description="Helical" evidence="1">
    <location>
        <begin position="20"/>
        <end position="39"/>
    </location>
</feature>
<feature type="domain" description="DUF6449" evidence="2">
    <location>
        <begin position="460"/>
        <end position="595"/>
    </location>
</feature>
<keyword evidence="1" id="KW-0812">Transmembrane</keyword>
<keyword evidence="1" id="KW-0472">Membrane</keyword>
<feature type="transmembrane region" description="Helical" evidence="1">
    <location>
        <begin position="290"/>
        <end position="310"/>
    </location>
</feature>
<dbReference type="RefSeq" id="WP_109733803.1">
    <property type="nucleotide sequence ID" value="NZ_BAAACK010000012.1"/>
</dbReference>
<gene>
    <name evidence="3" type="ORF">A8806_12224</name>
</gene>
<feature type="transmembrane region" description="Helical" evidence="1">
    <location>
        <begin position="114"/>
        <end position="141"/>
    </location>
</feature>
<reference evidence="3 4" key="1">
    <citation type="submission" date="2018-05" db="EMBL/GenBank/DDBJ databases">
        <title>The Hungate 1000. A catalogue of reference genomes from the rumen microbiome.</title>
        <authorList>
            <person name="Kelly W."/>
        </authorList>
    </citation>
    <scope>NUCLEOTIDE SEQUENCE [LARGE SCALE GENOMIC DNA]</scope>
    <source>
        <strain evidence="3 4">NLAE-zl-C242</strain>
    </source>
</reference>
<dbReference type="OrthoDB" id="1643401at2"/>
<proteinExistence type="predicted"/>
<sequence length="694" mass="77436">MTSKISYFKFIEADIRNRGWLAALTAVFTFLLMPVYTMITLDTMKHQSSGDGQSLKWISELFPQMLNGTGRRPLSIFILVIAVLCAVSGFAYLHSREKQDFYHGMPLSRMQWFTISYAGGLLIFLVPYLLFGLCTILLGYANGLMTGNIPLLCVSALLGGILGFLICYHVSILAMFLTGRIVTGVLASLVLLVYGTVILSLFDGLSDQFFATWYNGMPTGFIDKLQSYSSPALLYTKVLRVSTASPSSPVLIICSVITAVLFLGAALFVYRHYPAEAAENALAFRSSAPVIKVLITIPTSLFLGMFIISLKFYGSVRWLIITSILAAVLLCMLIEFIYHRDLAKLLSGKASSGISVGAVIVILCILQFDLFGYDSYLPPERRLDNMSVYADLFSGYFTYPENIYSLSYDQLTAKNAAFTDYAPLYQLAKDGIQNVQDKITPKTVDYESSSYNYLSISVRYGMKNGRDIYRRYAVDRTGLLNTLSKLCENKDYRRELFPVFHLDKDDVLKVSVQDLYYQPMSLPLSREQQNELLEAYEKDVLAADIADLQYESPLGELVLEISNTYPEQDIYAGEKTAQLGQFYIYKSYTGTLKLLHDYGITLREKIAPEDVTSITYYPNIDGQDDLDAKAYIKDYTSGAGITITDPAKIGQILKKIDYDECSGILGSRQTAAGSVEIILAGQAYPNVYIIPEAR</sequence>
<feature type="transmembrane region" description="Helical" evidence="1">
    <location>
        <begin position="250"/>
        <end position="270"/>
    </location>
</feature>
<evidence type="ECO:0000259" key="2">
    <source>
        <dbReference type="Pfam" id="PF20047"/>
    </source>
</evidence>
<evidence type="ECO:0000313" key="3">
    <source>
        <dbReference type="EMBL" id="PWJ20639.1"/>
    </source>
</evidence>
<feature type="transmembrane region" description="Helical" evidence="1">
    <location>
        <begin position="316"/>
        <end position="338"/>
    </location>
</feature>
<dbReference type="EMBL" id="QGDL01000022">
    <property type="protein sequence ID" value="PWJ20639.1"/>
    <property type="molecule type" value="Genomic_DNA"/>
</dbReference>
<feature type="transmembrane region" description="Helical" evidence="1">
    <location>
        <begin position="74"/>
        <end position="93"/>
    </location>
</feature>
<dbReference type="Pfam" id="PF20047">
    <property type="entry name" value="DUF6449"/>
    <property type="match status" value="1"/>
</dbReference>
<keyword evidence="1" id="KW-1133">Transmembrane helix</keyword>
<accession>A0A2Y9BNC5</accession>